<evidence type="ECO:0000259" key="1">
    <source>
        <dbReference type="Pfam" id="PF07726"/>
    </source>
</evidence>
<dbReference type="Gene3D" id="1.10.8.80">
    <property type="entry name" value="Magnesium chelatase subunit I, C-Terminal domain"/>
    <property type="match status" value="1"/>
</dbReference>
<dbReference type="InterPro" id="IPR011703">
    <property type="entry name" value="ATPase_AAA-3"/>
</dbReference>
<name>A0ABX8EES3_9ACTN</name>
<dbReference type="InterPro" id="IPR027417">
    <property type="entry name" value="P-loop_NTPase"/>
</dbReference>
<evidence type="ECO:0000259" key="2">
    <source>
        <dbReference type="Pfam" id="PF17863"/>
    </source>
</evidence>
<reference evidence="3 4" key="1">
    <citation type="submission" date="2021-05" db="EMBL/GenBank/DDBJ databases">
        <title>Complete genome of Nocardioides aquaticus KCTC 9944T isolated from meromictic and hypersaline Ekho Lake, Antarctica.</title>
        <authorList>
            <person name="Hwang K."/>
            <person name="Kim K.M."/>
            <person name="Choe H."/>
        </authorList>
    </citation>
    <scope>NUCLEOTIDE SEQUENCE [LARGE SCALE GENOMIC DNA]</scope>
    <source>
        <strain evidence="3 4">KCTC 9944</strain>
    </source>
</reference>
<keyword evidence="3" id="KW-0378">Hydrolase</keyword>
<evidence type="ECO:0000313" key="3">
    <source>
        <dbReference type="EMBL" id="QVT78577.1"/>
    </source>
</evidence>
<dbReference type="Pfam" id="PF07726">
    <property type="entry name" value="AAA_3"/>
    <property type="match status" value="1"/>
</dbReference>
<dbReference type="EC" id="3.6.3.-" evidence="3"/>
<dbReference type="Gene3D" id="3.40.50.300">
    <property type="entry name" value="P-loop containing nucleotide triphosphate hydrolases"/>
    <property type="match status" value="1"/>
</dbReference>
<dbReference type="RefSeq" id="WP_214058148.1">
    <property type="nucleotide sequence ID" value="NZ_BAAAHS010000078.1"/>
</dbReference>
<protein>
    <submittedName>
        <fullName evidence="3">ATPase RavA</fullName>
        <ecNumber evidence="3">3.6.3.-</ecNumber>
    </submittedName>
</protein>
<sequence>MSLGSTRPAAHAADPLTPDELAAAADVLGRVTAAFASRVVGQDRLRRALLVALMAEGHLLVESVPGLAKTLASSTLAEAVGASFNRIQCTPDLLPSDIVGTQVYDPRHHTFTTQLGPVHAHVVLLDEINRASAKTQSAMLEAMQERQTSIAGEVHPLPRPFLVLATQNPLEEEGTYVLPQAQLDRFLLQEVLDYPTAEEEVGVLDRVDAGTLGRETSPVAAVVGPGEVEALQALVDRVYVDPAVRRYIVDVVAGTRAVGSLVGPELGGYVETGASPRASIAFFQVARALAVLHGRHYVVPEDVRELAHGVLRHRLHLSFEAVADRVRPEVVVDAVLAAVPTP</sequence>
<dbReference type="GO" id="GO:0016787">
    <property type="term" value="F:hydrolase activity"/>
    <property type="evidence" value="ECO:0007669"/>
    <property type="project" value="UniProtKB-KW"/>
</dbReference>
<evidence type="ECO:0000313" key="4">
    <source>
        <dbReference type="Proteomes" id="UP000679307"/>
    </source>
</evidence>
<dbReference type="PIRSF" id="PIRSF002849">
    <property type="entry name" value="AAA_ATPase_chaperone_MoxR_prd"/>
    <property type="match status" value="1"/>
</dbReference>
<organism evidence="3 4">
    <name type="scientific">Nocardioides aquaticus</name>
    <dbReference type="NCBI Taxonomy" id="160826"/>
    <lineage>
        <taxon>Bacteria</taxon>
        <taxon>Bacillati</taxon>
        <taxon>Actinomycetota</taxon>
        <taxon>Actinomycetes</taxon>
        <taxon>Propionibacteriales</taxon>
        <taxon>Nocardioidaceae</taxon>
        <taxon>Nocardioides</taxon>
    </lineage>
</organism>
<dbReference type="Proteomes" id="UP000679307">
    <property type="component" value="Chromosome"/>
</dbReference>
<dbReference type="PANTHER" id="PTHR42759:SF1">
    <property type="entry name" value="MAGNESIUM-CHELATASE SUBUNIT CHLD"/>
    <property type="match status" value="1"/>
</dbReference>
<dbReference type="InterPro" id="IPR041628">
    <property type="entry name" value="ChlI/MoxR_AAA_lid"/>
</dbReference>
<dbReference type="SUPFAM" id="SSF52540">
    <property type="entry name" value="P-loop containing nucleoside triphosphate hydrolases"/>
    <property type="match status" value="1"/>
</dbReference>
<gene>
    <name evidence="3" type="primary">ravA</name>
    <name evidence="3" type="ORF">ENKNEFLB_00955</name>
</gene>
<proteinExistence type="predicted"/>
<dbReference type="Pfam" id="PF17863">
    <property type="entry name" value="AAA_lid_2"/>
    <property type="match status" value="1"/>
</dbReference>
<keyword evidence="4" id="KW-1185">Reference proteome</keyword>
<dbReference type="PANTHER" id="PTHR42759">
    <property type="entry name" value="MOXR FAMILY PROTEIN"/>
    <property type="match status" value="1"/>
</dbReference>
<feature type="domain" description="ATPase AAA-3" evidence="1">
    <location>
        <begin position="58"/>
        <end position="188"/>
    </location>
</feature>
<accession>A0ABX8EES3</accession>
<dbReference type="InterPro" id="IPR050764">
    <property type="entry name" value="CbbQ/NirQ/NorQ/GpvN"/>
</dbReference>
<dbReference type="EMBL" id="CP075371">
    <property type="protein sequence ID" value="QVT78577.1"/>
    <property type="molecule type" value="Genomic_DNA"/>
</dbReference>
<feature type="domain" description="ChlI/MoxR AAA lid" evidence="2">
    <location>
        <begin position="270"/>
        <end position="330"/>
    </location>
</feature>